<keyword evidence="3" id="KW-1185">Reference proteome</keyword>
<accession>A0A1G6ALR6</accession>
<sequence>MKTRIYYRSHFIKFVLLICLLIGILLIGFRAVSVTAGHTEVFDSQEKYYTSIIVTSGDTLWTIADEYMGNHYDQASDYIEEVVSINQLQSDTIHAGESLVIPYFK</sequence>
<dbReference type="SUPFAM" id="SSF54106">
    <property type="entry name" value="LysM domain"/>
    <property type="match status" value="1"/>
</dbReference>
<dbReference type="CDD" id="cd00118">
    <property type="entry name" value="LysM"/>
    <property type="match status" value="1"/>
</dbReference>
<evidence type="ECO:0000313" key="3">
    <source>
        <dbReference type="Proteomes" id="UP000199228"/>
    </source>
</evidence>
<proteinExistence type="predicted"/>
<dbReference type="SMART" id="SM00257">
    <property type="entry name" value="LysM"/>
    <property type="match status" value="1"/>
</dbReference>
<reference evidence="2 3" key="1">
    <citation type="submission" date="2016-10" db="EMBL/GenBank/DDBJ databases">
        <authorList>
            <person name="de Groot N.N."/>
        </authorList>
    </citation>
    <scope>NUCLEOTIDE SEQUENCE [LARGE SCALE GENOMIC DNA]</scope>
    <source>
        <strain evidence="2 3">DSM 3217</strain>
    </source>
</reference>
<protein>
    <submittedName>
        <fullName evidence="2">LysM domain-containing protein</fullName>
    </submittedName>
</protein>
<dbReference type="InterPro" id="IPR018392">
    <property type="entry name" value="LysM"/>
</dbReference>
<gene>
    <name evidence="2" type="ORF">SAMN02910417_00691</name>
</gene>
<dbReference type="EMBL" id="FMXR01000006">
    <property type="protein sequence ID" value="SDB09335.1"/>
    <property type="molecule type" value="Genomic_DNA"/>
</dbReference>
<name>A0A1G6ALR6_EUBOX</name>
<dbReference type="RefSeq" id="WP_090172236.1">
    <property type="nucleotide sequence ID" value="NZ_FMXR01000006.1"/>
</dbReference>
<dbReference type="OrthoDB" id="1716479at2"/>
<dbReference type="AlphaFoldDB" id="A0A1G6ALR6"/>
<evidence type="ECO:0000313" key="2">
    <source>
        <dbReference type="EMBL" id="SDB09335.1"/>
    </source>
</evidence>
<dbReference type="InterPro" id="IPR036779">
    <property type="entry name" value="LysM_dom_sf"/>
</dbReference>
<feature type="domain" description="LysM" evidence="1">
    <location>
        <begin position="50"/>
        <end position="101"/>
    </location>
</feature>
<dbReference type="PROSITE" id="PS51782">
    <property type="entry name" value="LYSM"/>
    <property type="match status" value="1"/>
</dbReference>
<organism evidence="2 3">
    <name type="scientific">Eubacterium oxidoreducens</name>
    <dbReference type="NCBI Taxonomy" id="1732"/>
    <lineage>
        <taxon>Bacteria</taxon>
        <taxon>Bacillati</taxon>
        <taxon>Bacillota</taxon>
        <taxon>Clostridia</taxon>
        <taxon>Eubacteriales</taxon>
        <taxon>Eubacteriaceae</taxon>
        <taxon>Eubacterium</taxon>
    </lineage>
</organism>
<dbReference type="Pfam" id="PF01476">
    <property type="entry name" value="LysM"/>
    <property type="match status" value="1"/>
</dbReference>
<dbReference type="Proteomes" id="UP000199228">
    <property type="component" value="Unassembled WGS sequence"/>
</dbReference>
<evidence type="ECO:0000259" key="1">
    <source>
        <dbReference type="PROSITE" id="PS51782"/>
    </source>
</evidence>
<dbReference type="Gene3D" id="3.10.350.10">
    <property type="entry name" value="LysM domain"/>
    <property type="match status" value="1"/>
</dbReference>
<dbReference type="STRING" id="1732.SAMN02910417_00691"/>